<dbReference type="RefSeq" id="WP_208076634.1">
    <property type="nucleotide sequence ID" value="NZ_CP071869.1"/>
</dbReference>
<dbReference type="SUPFAM" id="SSF47413">
    <property type="entry name" value="lambda repressor-like DNA-binding domains"/>
    <property type="match status" value="1"/>
</dbReference>
<keyword evidence="4" id="KW-1185">Reference proteome</keyword>
<dbReference type="InterPro" id="IPR001387">
    <property type="entry name" value="Cro/C1-type_HTH"/>
</dbReference>
<proteinExistence type="predicted"/>
<dbReference type="Gene3D" id="1.10.260.40">
    <property type="entry name" value="lambda repressor-like DNA-binding domains"/>
    <property type="match status" value="1"/>
</dbReference>
<name>A0A975H7Y8_9FLAO</name>
<protein>
    <submittedName>
        <fullName evidence="3">Helix-turn-helix domain-containing protein</fullName>
    </submittedName>
</protein>
<accession>A0A975H7Y8</accession>
<evidence type="ECO:0000313" key="3">
    <source>
        <dbReference type="EMBL" id="QTE21030.1"/>
    </source>
</evidence>
<dbReference type="PROSITE" id="PS50943">
    <property type="entry name" value="HTH_CROC1"/>
    <property type="match status" value="1"/>
</dbReference>
<evidence type="ECO:0000259" key="2">
    <source>
        <dbReference type="PROSITE" id="PS50943"/>
    </source>
</evidence>
<gene>
    <name evidence="3" type="ORF">J3359_09215</name>
</gene>
<organism evidence="3 4">
    <name type="scientific">Polaribacter cellanae</name>
    <dbReference type="NCBI Taxonomy" id="2818493"/>
    <lineage>
        <taxon>Bacteria</taxon>
        <taxon>Pseudomonadati</taxon>
        <taxon>Bacteroidota</taxon>
        <taxon>Flavobacteriia</taxon>
        <taxon>Flavobacteriales</taxon>
        <taxon>Flavobacteriaceae</taxon>
    </lineage>
</organism>
<evidence type="ECO:0000313" key="4">
    <source>
        <dbReference type="Proteomes" id="UP000663920"/>
    </source>
</evidence>
<dbReference type="InterPro" id="IPR010982">
    <property type="entry name" value="Lambda_DNA-bd_dom_sf"/>
</dbReference>
<sequence>MINKAVKRRFVIALSNTIMISDNIKRMREAKGLSQKEVISAIGMGAAQYSRIENGKTDPSISTVEKIAKALGVTMAELFTDTNDLKEINSLNKTLIERVTLIDTLTKEEQKTIFTILDAFISKRKFKSTLKNVLKDIE</sequence>
<dbReference type="KEGG" id="pcea:J3359_09215"/>
<dbReference type="CDD" id="cd00093">
    <property type="entry name" value="HTH_XRE"/>
    <property type="match status" value="1"/>
</dbReference>
<reference evidence="3 4" key="1">
    <citation type="submission" date="2021-03" db="EMBL/GenBank/DDBJ databases">
        <title>Complete genome of Polaribacter_sp.SM13.</title>
        <authorList>
            <person name="Jeong S.W."/>
            <person name="Bae J.W."/>
        </authorList>
    </citation>
    <scope>NUCLEOTIDE SEQUENCE [LARGE SCALE GENOMIC DNA]</scope>
    <source>
        <strain evidence="3 4">SM13</strain>
    </source>
</reference>
<dbReference type="GO" id="GO:0003677">
    <property type="term" value="F:DNA binding"/>
    <property type="evidence" value="ECO:0007669"/>
    <property type="project" value="UniProtKB-KW"/>
</dbReference>
<dbReference type="PANTHER" id="PTHR46558:SF11">
    <property type="entry name" value="HTH-TYPE TRANSCRIPTIONAL REGULATOR XRE"/>
    <property type="match status" value="1"/>
</dbReference>
<keyword evidence="1" id="KW-0238">DNA-binding</keyword>
<dbReference type="EMBL" id="CP071869">
    <property type="protein sequence ID" value="QTE21030.1"/>
    <property type="molecule type" value="Genomic_DNA"/>
</dbReference>
<dbReference type="Proteomes" id="UP000663920">
    <property type="component" value="Chromosome"/>
</dbReference>
<dbReference type="AlphaFoldDB" id="A0A975H7Y8"/>
<feature type="domain" description="HTH cro/C1-type" evidence="2">
    <location>
        <begin position="24"/>
        <end position="78"/>
    </location>
</feature>
<dbReference type="Pfam" id="PF01381">
    <property type="entry name" value="HTH_3"/>
    <property type="match status" value="1"/>
</dbReference>
<dbReference type="PANTHER" id="PTHR46558">
    <property type="entry name" value="TRACRIPTIONAL REGULATORY PROTEIN-RELATED-RELATED"/>
    <property type="match status" value="1"/>
</dbReference>
<dbReference type="SMART" id="SM00530">
    <property type="entry name" value="HTH_XRE"/>
    <property type="match status" value="1"/>
</dbReference>
<evidence type="ECO:0000256" key="1">
    <source>
        <dbReference type="ARBA" id="ARBA00023125"/>
    </source>
</evidence>